<keyword evidence="3" id="KW-1185">Reference proteome</keyword>
<reference evidence="2" key="1">
    <citation type="submission" date="2017-07" db="EMBL/GenBank/DDBJ databases">
        <title>Taro Niue Genome Assembly and Annotation.</title>
        <authorList>
            <person name="Atibalentja N."/>
            <person name="Keating K."/>
            <person name="Fields C.J."/>
        </authorList>
    </citation>
    <scope>NUCLEOTIDE SEQUENCE</scope>
    <source>
        <strain evidence="2">Niue_2</strain>
        <tissue evidence="2">Leaf</tissue>
    </source>
</reference>
<dbReference type="AlphaFoldDB" id="A0A843V7D7"/>
<dbReference type="EMBL" id="NMUH01001406">
    <property type="protein sequence ID" value="MQL92048.1"/>
    <property type="molecule type" value="Genomic_DNA"/>
</dbReference>
<feature type="region of interest" description="Disordered" evidence="1">
    <location>
        <begin position="1"/>
        <end position="22"/>
    </location>
</feature>
<proteinExistence type="predicted"/>
<sequence length="136" mass="15137">MTSTSPPKKASTQRTTRNQYSQEIQVPTTVWYHHWNTNTTVSPLGHTTTSQTTTTRHESESTTPPHGTDYWLMMSVSNPNNTTQELHLSLAVTDVRSNCHSTTQVQTKNCGDQPNHHNLQLTHPASPCLASLETLA</sequence>
<organism evidence="2 3">
    <name type="scientific">Colocasia esculenta</name>
    <name type="common">Wild taro</name>
    <name type="synonym">Arum esculentum</name>
    <dbReference type="NCBI Taxonomy" id="4460"/>
    <lineage>
        <taxon>Eukaryota</taxon>
        <taxon>Viridiplantae</taxon>
        <taxon>Streptophyta</taxon>
        <taxon>Embryophyta</taxon>
        <taxon>Tracheophyta</taxon>
        <taxon>Spermatophyta</taxon>
        <taxon>Magnoliopsida</taxon>
        <taxon>Liliopsida</taxon>
        <taxon>Araceae</taxon>
        <taxon>Aroideae</taxon>
        <taxon>Colocasieae</taxon>
        <taxon>Colocasia</taxon>
    </lineage>
</organism>
<evidence type="ECO:0000313" key="2">
    <source>
        <dbReference type="EMBL" id="MQL92048.1"/>
    </source>
</evidence>
<name>A0A843V7D7_COLES</name>
<feature type="region of interest" description="Disordered" evidence="1">
    <location>
        <begin position="38"/>
        <end position="66"/>
    </location>
</feature>
<evidence type="ECO:0000256" key="1">
    <source>
        <dbReference type="SAM" id="MobiDB-lite"/>
    </source>
</evidence>
<protein>
    <submittedName>
        <fullName evidence="2">Uncharacterized protein</fullName>
    </submittedName>
</protein>
<gene>
    <name evidence="2" type="ORF">Taro_024667</name>
</gene>
<comment type="caution">
    <text evidence="2">The sequence shown here is derived from an EMBL/GenBank/DDBJ whole genome shotgun (WGS) entry which is preliminary data.</text>
</comment>
<accession>A0A843V7D7</accession>
<dbReference type="Proteomes" id="UP000652761">
    <property type="component" value="Unassembled WGS sequence"/>
</dbReference>
<evidence type="ECO:0000313" key="3">
    <source>
        <dbReference type="Proteomes" id="UP000652761"/>
    </source>
</evidence>